<sequence>MQDSYFLKTGTAGGTLTILFANIHTDDLVKTVVLAAVGATVSLVVSFVLKKMFGRKK</sequence>
<reference evidence="2 3" key="1">
    <citation type="journal article" date="2015" name="Stand. Genomic Sci.">
        <title>Genomic Encyclopedia of Bacterial and Archaeal Type Strains, Phase III: the genomes of soil and plant-associated and newly described type strains.</title>
        <authorList>
            <person name="Whitman W.B."/>
            <person name="Woyke T."/>
            <person name="Klenk H.P."/>
            <person name="Zhou Y."/>
            <person name="Lilburn T.G."/>
            <person name="Beck B.J."/>
            <person name="De Vos P."/>
            <person name="Vandamme P."/>
            <person name="Eisen J.A."/>
            <person name="Garrity G."/>
            <person name="Hugenholtz P."/>
            <person name="Kyrpides N.C."/>
        </authorList>
    </citation>
    <scope>NUCLEOTIDE SEQUENCE [LARGE SCALE GENOMIC DNA]</scope>
    <source>
        <strain evidence="2 3">CGMCC 1.7271</strain>
    </source>
</reference>
<keyword evidence="1" id="KW-0472">Membrane</keyword>
<proteinExistence type="predicted"/>
<dbReference type="Proteomes" id="UP000316167">
    <property type="component" value="Unassembled WGS sequence"/>
</dbReference>
<gene>
    <name evidence="2" type="ORF">IQ13_1358</name>
</gene>
<keyword evidence="3" id="KW-1185">Reference proteome</keyword>
<feature type="transmembrane region" description="Helical" evidence="1">
    <location>
        <begin position="28"/>
        <end position="49"/>
    </location>
</feature>
<protein>
    <submittedName>
        <fullName evidence="2">Uncharacterized protein</fullName>
    </submittedName>
</protein>
<evidence type="ECO:0000313" key="2">
    <source>
        <dbReference type="EMBL" id="TWI83250.1"/>
    </source>
</evidence>
<dbReference type="EMBL" id="VLLE01000003">
    <property type="protein sequence ID" value="TWI83250.1"/>
    <property type="molecule type" value="Genomic_DNA"/>
</dbReference>
<dbReference type="RefSeq" id="WP_199758201.1">
    <property type="nucleotide sequence ID" value="NZ_VLLE01000003.1"/>
</dbReference>
<evidence type="ECO:0000313" key="3">
    <source>
        <dbReference type="Proteomes" id="UP000316167"/>
    </source>
</evidence>
<evidence type="ECO:0000256" key="1">
    <source>
        <dbReference type="SAM" id="Phobius"/>
    </source>
</evidence>
<name>A0A562SR48_9BACT</name>
<organism evidence="2 3">
    <name type="scientific">Lacibacter cauensis</name>
    <dbReference type="NCBI Taxonomy" id="510947"/>
    <lineage>
        <taxon>Bacteria</taxon>
        <taxon>Pseudomonadati</taxon>
        <taxon>Bacteroidota</taxon>
        <taxon>Chitinophagia</taxon>
        <taxon>Chitinophagales</taxon>
        <taxon>Chitinophagaceae</taxon>
        <taxon>Lacibacter</taxon>
    </lineage>
</organism>
<accession>A0A562SR48</accession>
<comment type="caution">
    <text evidence="2">The sequence shown here is derived from an EMBL/GenBank/DDBJ whole genome shotgun (WGS) entry which is preliminary data.</text>
</comment>
<keyword evidence="1" id="KW-0812">Transmembrane</keyword>
<dbReference type="AlphaFoldDB" id="A0A562SR48"/>
<keyword evidence="1" id="KW-1133">Transmembrane helix</keyword>